<dbReference type="Pfam" id="PF00646">
    <property type="entry name" value="F-box"/>
    <property type="match status" value="1"/>
</dbReference>
<evidence type="ECO:0000259" key="1">
    <source>
        <dbReference type="PROSITE" id="PS50181"/>
    </source>
</evidence>
<feature type="domain" description="F-box" evidence="1">
    <location>
        <begin position="5"/>
        <end position="56"/>
    </location>
</feature>
<dbReference type="Gene3D" id="1.20.1280.50">
    <property type="match status" value="1"/>
</dbReference>
<dbReference type="CDD" id="cd22157">
    <property type="entry name" value="F-box_AtFBW1-like"/>
    <property type="match status" value="1"/>
</dbReference>
<dbReference type="InterPro" id="IPR017451">
    <property type="entry name" value="F-box-assoc_interact_dom"/>
</dbReference>
<reference evidence="2 3" key="1">
    <citation type="journal article" date="2020" name="bioRxiv">
        <title>Sequence and annotation of 42 cannabis genomes reveals extensive copy number variation in cannabinoid synthesis and pathogen resistance genes.</title>
        <authorList>
            <person name="Mckernan K.J."/>
            <person name="Helbert Y."/>
            <person name="Kane L.T."/>
            <person name="Ebling H."/>
            <person name="Zhang L."/>
            <person name="Liu B."/>
            <person name="Eaton Z."/>
            <person name="Mclaughlin S."/>
            <person name="Kingan S."/>
            <person name="Baybayan P."/>
            <person name="Concepcion G."/>
            <person name="Jordan M."/>
            <person name="Riva A."/>
            <person name="Barbazuk W."/>
            <person name="Harkins T."/>
        </authorList>
    </citation>
    <scope>NUCLEOTIDE SEQUENCE [LARGE SCALE GENOMIC DNA]</scope>
    <source>
        <strain evidence="3">cv. Jamaican Lion 4</strain>
        <tissue evidence="2">Leaf</tissue>
    </source>
</reference>
<dbReference type="InterPro" id="IPR006527">
    <property type="entry name" value="F-box-assoc_dom_typ1"/>
</dbReference>
<dbReference type="Pfam" id="PF07734">
    <property type="entry name" value="FBA_1"/>
    <property type="match status" value="1"/>
</dbReference>
<sequence>MIEMRRFCGNFPDELLEEIMSWLPPDSLRRFKCVCKSWRVLITSLIRNPEFVAKHLANMKNKKLCSPFIHLRNVITTNYTERQEGTYFLTLANDDVEDDYTDDLDDNLYIPCVTENLKFLTCDLHNIFVKLVAHCNGIICLSAFDKNDIFILLNPAMKEFKIVANASPGDGSGERVVGFGYDSNTNEYKLVNIKSLYEDEDGPYKAEVFTLSTNSWKEIELNVEILYFPNSDYQVVYCDGACYWYFWDGTCIIISFNVSDEVFQIIPFPENVSETEKEWDILAEWTKIAVWKDRLVLFFYPELDPMVIDMWVMDASSGGVCDSYSWSKHLTIGPLENISYPLAFWDADELFMETKDGEIIFYNLGSQELNDHTVSLEPFHRNRLVTYAKSLVSVVQREER</sequence>
<proteinExistence type="predicted"/>
<evidence type="ECO:0000313" key="2">
    <source>
        <dbReference type="EMBL" id="KAF4364112.1"/>
    </source>
</evidence>
<dbReference type="PROSITE" id="PS50181">
    <property type="entry name" value="FBOX"/>
    <property type="match status" value="1"/>
</dbReference>
<dbReference type="SMART" id="SM00256">
    <property type="entry name" value="FBOX"/>
    <property type="match status" value="1"/>
</dbReference>
<dbReference type="EMBL" id="JAATIP010000169">
    <property type="protein sequence ID" value="KAF4364112.1"/>
    <property type="molecule type" value="Genomic_DNA"/>
</dbReference>
<dbReference type="PANTHER" id="PTHR31672">
    <property type="entry name" value="BNACNNG10540D PROTEIN"/>
    <property type="match status" value="1"/>
</dbReference>
<organism evidence="2 3">
    <name type="scientific">Cannabis sativa</name>
    <name type="common">Hemp</name>
    <name type="synonym">Marijuana</name>
    <dbReference type="NCBI Taxonomy" id="3483"/>
    <lineage>
        <taxon>Eukaryota</taxon>
        <taxon>Viridiplantae</taxon>
        <taxon>Streptophyta</taxon>
        <taxon>Embryophyta</taxon>
        <taxon>Tracheophyta</taxon>
        <taxon>Spermatophyta</taxon>
        <taxon>Magnoliopsida</taxon>
        <taxon>eudicotyledons</taxon>
        <taxon>Gunneridae</taxon>
        <taxon>Pentapetalae</taxon>
        <taxon>rosids</taxon>
        <taxon>fabids</taxon>
        <taxon>Rosales</taxon>
        <taxon>Cannabaceae</taxon>
        <taxon>Cannabis</taxon>
    </lineage>
</organism>
<dbReference type="InterPro" id="IPR050796">
    <property type="entry name" value="SCF_F-box_component"/>
</dbReference>
<protein>
    <recommendedName>
        <fullName evidence="1">F-box domain-containing protein</fullName>
    </recommendedName>
</protein>
<dbReference type="NCBIfam" id="TIGR01640">
    <property type="entry name" value="F_box_assoc_1"/>
    <property type="match status" value="1"/>
</dbReference>
<name>A0A7J6F0C1_CANSA</name>
<dbReference type="SUPFAM" id="SSF81383">
    <property type="entry name" value="F-box domain"/>
    <property type="match status" value="1"/>
</dbReference>
<dbReference type="AlphaFoldDB" id="A0A7J6F0C1"/>
<evidence type="ECO:0000313" key="3">
    <source>
        <dbReference type="Proteomes" id="UP000525078"/>
    </source>
</evidence>
<comment type="caution">
    <text evidence="2">The sequence shown here is derived from an EMBL/GenBank/DDBJ whole genome shotgun (WGS) entry which is preliminary data.</text>
</comment>
<gene>
    <name evidence="2" type="ORF">F8388_003492</name>
</gene>
<dbReference type="InterPro" id="IPR001810">
    <property type="entry name" value="F-box_dom"/>
</dbReference>
<dbReference type="InterPro" id="IPR036047">
    <property type="entry name" value="F-box-like_dom_sf"/>
</dbReference>
<dbReference type="Proteomes" id="UP000525078">
    <property type="component" value="Unassembled WGS sequence"/>
</dbReference>
<dbReference type="PANTHER" id="PTHR31672:SF13">
    <property type="entry name" value="F-BOX PROTEIN CPR30-LIKE"/>
    <property type="match status" value="1"/>
</dbReference>
<accession>A0A7J6F0C1</accession>